<gene>
    <name evidence="5" type="ORF">E3N88_45249</name>
</gene>
<reference evidence="5 6" key="1">
    <citation type="submission" date="2019-05" db="EMBL/GenBank/DDBJ databases">
        <title>Mikania micrantha, genome provides insights into the molecular mechanism of rapid growth.</title>
        <authorList>
            <person name="Liu B."/>
        </authorList>
    </citation>
    <scope>NUCLEOTIDE SEQUENCE [LARGE SCALE GENOMIC DNA]</scope>
    <source>
        <strain evidence="5">NLD-2019</strain>
        <tissue evidence="5">Leaf</tissue>
    </source>
</reference>
<dbReference type="OrthoDB" id="8954335at2759"/>
<keyword evidence="1" id="KW-0547">Nucleotide-binding</keyword>
<dbReference type="Gene3D" id="3.40.50.300">
    <property type="entry name" value="P-loop containing nucleotide triphosphate hydrolases"/>
    <property type="match status" value="1"/>
</dbReference>
<dbReference type="InterPro" id="IPR045058">
    <property type="entry name" value="GIMA/IAN/Toc"/>
</dbReference>
<evidence type="ECO:0000256" key="3">
    <source>
        <dbReference type="SAM" id="MobiDB-lite"/>
    </source>
</evidence>
<evidence type="ECO:0000313" key="5">
    <source>
        <dbReference type="EMBL" id="KAC9793723.1"/>
    </source>
</evidence>
<protein>
    <recommendedName>
        <fullName evidence="4">AIG1-type G domain-containing protein</fullName>
    </recommendedName>
</protein>
<dbReference type="PANTHER" id="PTHR10903:SF174">
    <property type="entry name" value="P-LOOP CONTAINING NUCLEOSIDE TRIPHOSPHATE HYDROLASE-RELATED"/>
    <property type="match status" value="1"/>
</dbReference>
<keyword evidence="2" id="KW-0342">GTP-binding</keyword>
<keyword evidence="6" id="KW-1185">Reference proteome</keyword>
<dbReference type="AlphaFoldDB" id="A0A5N6L9P6"/>
<feature type="domain" description="AIG1-type G" evidence="4">
    <location>
        <begin position="521"/>
        <end position="761"/>
    </location>
</feature>
<evidence type="ECO:0000313" key="6">
    <source>
        <dbReference type="Proteomes" id="UP000326396"/>
    </source>
</evidence>
<evidence type="ECO:0000256" key="2">
    <source>
        <dbReference type="ARBA" id="ARBA00023134"/>
    </source>
</evidence>
<dbReference type="Proteomes" id="UP000326396">
    <property type="component" value="Unassembled WGS sequence"/>
</dbReference>
<dbReference type="SUPFAM" id="SSF52540">
    <property type="entry name" value="P-loop containing nucleoside triphosphate hydrolases"/>
    <property type="match status" value="1"/>
</dbReference>
<dbReference type="GO" id="GO:0005525">
    <property type="term" value="F:GTP binding"/>
    <property type="evidence" value="ECO:0007669"/>
    <property type="project" value="UniProtKB-KW"/>
</dbReference>
<dbReference type="PROSITE" id="PS51720">
    <property type="entry name" value="G_AIG1"/>
    <property type="match status" value="1"/>
</dbReference>
<dbReference type="InterPro" id="IPR006703">
    <property type="entry name" value="G_AIG1"/>
</dbReference>
<sequence>MDTNPPEDAPLPPLQIHLSSSSPGYSVPIRAPVTVDSDSEFGLFINGQIYSRTSSFNSSSSIDISSYGDEHTSVFEEEHDAFVAYPDDEIVIESSHVEESCFKRHFERYPDANHVKESCSYSEATIFRPFVKISCEESSDAADFGTKLRMPIAPLTRDSVSVSDSDSNSLDGCRSDGVVQKVTMAPKVRSFDGDEGDEDDADHVVDELQDEAVFSGYDIYSVDGCRSDGSGCIPADGVVQKVTMAPKVRSFNGDEGDDDDDDITGIENLNYDSTELTGNEDVKLSESDVLSFDLERIDSQTVFSSNNETETSNGDEADDVLQVECVFSDVDITGIENLNSVSTESTENEGCKVERLNEAVKLSESDTSSFNLERIDAQTVLTSNNETETDTIYVQLSESDEASFNSERFDAQFISNSESEIENSNSVSTELIENDLERIDVKLSESNEPSFDSEVPEAQIVPNSNSEIKIKTLNETKQEFVSKNEEMLTKMQRVRAKFLRLALNKQLTTNVNGEGGNYNFDFSLTVLAIGKTGVGKSATINSIFGEKKAITHAFDPGTTTIQQITGDVDGIQLRLIDTPGLKRSSSDRSYNLKILKSIKRFTRKYTPNVVLYVDRLDTQDTNDSHLLTLITSSLGSSLWHSCIIALTHASCESCDPLTEPSKGFMVQRCRSIQEQIVRCGGNTQPMANPVWLVDNCMSYEHEIMDLGCGLKGLACLDQANEDDGCDQGSTFEHVNEPQEVNNLSMERDKGYFMEDAYRVKLVGYNHWTIGCRLFI</sequence>
<comment type="caution">
    <text evidence="5">The sequence shown here is derived from an EMBL/GenBank/DDBJ whole genome shotgun (WGS) entry which is preliminary data.</text>
</comment>
<organism evidence="5 6">
    <name type="scientific">Mikania micrantha</name>
    <name type="common">bitter vine</name>
    <dbReference type="NCBI Taxonomy" id="192012"/>
    <lineage>
        <taxon>Eukaryota</taxon>
        <taxon>Viridiplantae</taxon>
        <taxon>Streptophyta</taxon>
        <taxon>Embryophyta</taxon>
        <taxon>Tracheophyta</taxon>
        <taxon>Spermatophyta</taxon>
        <taxon>Magnoliopsida</taxon>
        <taxon>eudicotyledons</taxon>
        <taxon>Gunneridae</taxon>
        <taxon>Pentapetalae</taxon>
        <taxon>asterids</taxon>
        <taxon>campanulids</taxon>
        <taxon>Asterales</taxon>
        <taxon>Asteraceae</taxon>
        <taxon>Asteroideae</taxon>
        <taxon>Heliantheae alliance</taxon>
        <taxon>Eupatorieae</taxon>
        <taxon>Mikania</taxon>
    </lineage>
</organism>
<accession>A0A5N6L9P6</accession>
<dbReference type="Pfam" id="PF04548">
    <property type="entry name" value="AIG1"/>
    <property type="match status" value="1"/>
</dbReference>
<name>A0A5N6L9P6_9ASTR</name>
<dbReference type="InterPro" id="IPR027417">
    <property type="entry name" value="P-loop_NTPase"/>
</dbReference>
<evidence type="ECO:0000256" key="1">
    <source>
        <dbReference type="ARBA" id="ARBA00022741"/>
    </source>
</evidence>
<dbReference type="GO" id="GO:0045036">
    <property type="term" value="P:protein targeting to chloroplast"/>
    <property type="evidence" value="ECO:0007669"/>
    <property type="project" value="TreeGrafter"/>
</dbReference>
<dbReference type="GO" id="GO:0009707">
    <property type="term" value="C:chloroplast outer membrane"/>
    <property type="evidence" value="ECO:0007669"/>
    <property type="project" value="TreeGrafter"/>
</dbReference>
<dbReference type="EMBL" id="SZYD01002228">
    <property type="protein sequence ID" value="KAC9793723.1"/>
    <property type="molecule type" value="Genomic_DNA"/>
</dbReference>
<feature type="region of interest" description="Disordered" evidence="3">
    <location>
        <begin position="1"/>
        <end position="21"/>
    </location>
</feature>
<proteinExistence type="predicted"/>
<evidence type="ECO:0000259" key="4">
    <source>
        <dbReference type="PROSITE" id="PS51720"/>
    </source>
</evidence>
<dbReference type="PANTHER" id="PTHR10903">
    <property type="entry name" value="GTPASE, IMAP FAMILY MEMBER-RELATED"/>
    <property type="match status" value="1"/>
</dbReference>